<evidence type="ECO:0000313" key="4">
    <source>
        <dbReference type="Proteomes" id="UP000191901"/>
    </source>
</evidence>
<evidence type="ECO:0000313" key="3">
    <source>
        <dbReference type="EMBL" id="ASC73381.1"/>
    </source>
</evidence>
<keyword evidence="4" id="KW-1185">Reference proteome</keyword>
<name>A0A1Z3HST8_9CYAN</name>
<accession>A0A1Z3HST8</accession>
<feature type="chain" id="PRO_5012034701" description="Phytase-like domain-containing protein" evidence="1">
    <location>
        <begin position="30"/>
        <end position="378"/>
    </location>
</feature>
<evidence type="ECO:0000256" key="1">
    <source>
        <dbReference type="SAM" id="SignalP"/>
    </source>
</evidence>
<evidence type="ECO:0000259" key="2">
    <source>
        <dbReference type="Pfam" id="PF13449"/>
    </source>
</evidence>
<gene>
    <name evidence="3" type="ORF">XM38_043460</name>
</gene>
<dbReference type="PANTHER" id="PTHR37957">
    <property type="entry name" value="BLR7070 PROTEIN"/>
    <property type="match status" value="1"/>
</dbReference>
<keyword evidence="1" id="KW-0732">Signal</keyword>
<dbReference type="STRING" id="1641165.XM38_03430"/>
<feature type="domain" description="Phytase-like" evidence="2">
    <location>
        <begin position="56"/>
        <end position="364"/>
    </location>
</feature>
<proteinExistence type="predicted"/>
<dbReference type="KEGG" id="hhg:XM38_043460"/>
<dbReference type="PANTHER" id="PTHR37957:SF1">
    <property type="entry name" value="PHYTASE-LIKE DOMAIN-CONTAINING PROTEIN"/>
    <property type="match status" value="1"/>
</dbReference>
<reference evidence="3 4" key="1">
    <citation type="journal article" date="2016" name="Biochim. Biophys. Acta">
        <title>Characterization of red-shifted phycobilisomes isolated from the chlorophyll f-containing cyanobacterium Halomicronema hongdechloris.</title>
        <authorList>
            <person name="Li Y."/>
            <person name="Lin Y."/>
            <person name="Garvey C.J."/>
            <person name="Birch D."/>
            <person name="Corkery R.W."/>
            <person name="Loughlin P.C."/>
            <person name="Scheer H."/>
            <person name="Willows R.D."/>
            <person name="Chen M."/>
        </authorList>
    </citation>
    <scope>NUCLEOTIDE SEQUENCE [LARGE SCALE GENOMIC DNA]</scope>
    <source>
        <strain evidence="3 4">C2206</strain>
    </source>
</reference>
<organism evidence="3 4">
    <name type="scientific">Halomicronema hongdechloris C2206</name>
    <dbReference type="NCBI Taxonomy" id="1641165"/>
    <lineage>
        <taxon>Bacteria</taxon>
        <taxon>Bacillati</taxon>
        <taxon>Cyanobacteriota</taxon>
        <taxon>Cyanophyceae</taxon>
        <taxon>Nodosilineales</taxon>
        <taxon>Nodosilineaceae</taxon>
        <taxon>Halomicronema</taxon>
    </lineage>
</organism>
<dbReference type="EMBL" id="CP021983">
    <property type="protein sequence ID" value="ASC73381.1"/>
    <property type="molecule type" value="Genomic_DNA"/>
</dbReference>
<dbReference type="Proteomes" id="UP000191901">
    <property type="component" value="Chromosome"/>
</dbReference>
<sequence length="378" mass="41332">MVRLRSVLVLCLALALVCLSSCSLPRVSAEERLFLDLSTELLDVYELPTQMVQGVPLGGLSALAYDAQTDRLYALCDDRQRPRLYVLSLSVNKDARGQPRLAQVAIANVIFLKNSDGEPYPANTVDPEGLALSPRQTVFITSEGVPATNSPPFIAEFNRDGQALTSFRLPDRFLPDDPQQPTRGVQENLGLEALTLNAVPSPMGMVDPFRLFTASESALVQDYDDDPSHALNSRFLHYLIGPEQATLLAEHLYPLELEPQGAIVNGLTELLALDQGGHFLALERSFGLKGFQNQLFQMAIGGATDTSTMASLDGVGDSIRLIRKRLLFDFATIDGPQDNLEGMSLGPRLPDGSRSLLLVSDDNFNADQATLLFLFRLQ</sequence>
<feature type="signal peptide" evidence="1">
    <location>
        <begin position="1"/>
        <end position="29"/>
    </location>
</feature>
<dbReference type="RefSeq" id="WP_187329488.1">
    <property type="nucleotide sequence ID" value="NZ_CP021983.2"/>
</dbReference>
<dbReference type="AlphaFoldDB" id="A0A1Z3HST8"/>
<protein>
    <recommendedName>
        <fullName evidence="2">Phytase-like domain-containing protein</fullName>
    </recommendedName>
</protein>
<dbReference type="InterPro" id="IPR027372">
    <property type="entry name" value="Phytase-like_dom"/>
</dbReference>
<dbReference type="Pfam" id="PF13449">
    <property type="entry name" value="Phytase-like"/>
    <property type="match status" value="1"/>
</dbReference>